<organism evidence="1">
    <name type="scientific">Oryza punctata</name>
    <name type="common">Red rice</name>
    <dbReference type="NCBI Taxonomy" id="4537"/>
    <lineage>
        <taxon>Eukaryota</taxon>
        <taxon>Viridiplantae</taxon>
        <taxon>Streptophyta</taxon>
        <taxon>Embryophyta</taxon>
        <taxon>Tracheophyta</taxon>
        <taxon>Spermatophyta</taxon>
        <taxon>Magnoliopsida</taxon>
        <taxon>Liliopsida</taxon>
        <taxon>Poales</taxon>
        <taxon>Poaceae</taxon>
        <taxon>BOP clade</taxon>
        <taxon>Oryzoideae</taxon>
        <taxon>Oryzeae</taxon>
        <taxon>Oryzinae</taxon>
        <taxon>Oryza</taxon>
    </lineage>
</organism>
<evidence type="ECO:0000313" key="1">
    <source>
        <dbReference type="EnsemblPlants" id="OPUNC02G00380.2"/>
    </source>
</evidence>
<dbReference type="AlphaFoldDB" id="A0A0E0JUJ7"/>
<dbReference type="Gramene" id="OPUNC02G00380.2">
    <property type="protein sequence ID" value="OPUNC02G00380.2"/>
    <property type="gene ID" value="OPUNC02G00380"/>
</dbReference>
<evidence type="ECO:0000313" key="2">
    <source>
        <dbReference type="Proteomes" id="UP000026962"/>
    </source>
</evidence>
<protein>
    <submittedName>
        <fullName evidence="1">Uncharacterized protein</fullName>
    </submittedName>
</protein>
<reference evidence="1" key="1">
    <citation type="submission" date="2015-04" db="UniProtKB">
        <authorList>
            <consortium name="EnsemblPlants"/>
        </authorList>
    </citation>
    <scope>IDENTIFICATION</scope>
</reference>
<dbReference type="Proteomes" id="UP000026962">
    <property type="component" value="Chromosome 2"/>
</dbReference>
<sequence>MESGGRDLQVFDAGEEKAVFVVGTGVEEVADGDGDGTIIVGRYCEAKNSAPDNSDQWQHRVPTAKPNQVFI</sequence>
<reference evidence="1" key="2">
    <citation type="submission" date="2018-05" db="EMBL/GenBank/DDBJ databases">
        <title>OpunRS2 (Oryza punctata Reference Sequence Version 2).</title>
        <authorList>
            <person name="Zhang J."/>
            <person name="Kudrna D."/>
            <person name="Lee S."/>
            <person name="Talag J."/>
            <person name="Welchert J."/>
            <person name="Wing R.A."/>
        </authorList>
    </citation>
    <scope>NUCLEOTIDE SEQUENCE [LARGE SCALE GENOMIC DNA]</scope>
</reference>
<accession>A0A0E0JUJ7</accession>
<proteinExistence type="predicted"/>
<dbReference type="HOGENOM" id="CLU_2744367_0_0_1"/>
<name>A0A0E0JUJ7_ORYPU</name>
<keyword evidence="2" id="KW-1185">Reference proteome</keyword>
<dbReference type="EnsemblPlants" id="OPUNC02G00380.2">
    <property type="protein sequence ID" value="OPUNC02G00380.2"/>
    <property type="gene ID" value="OPUNC02G00380"/>
</dbReference>